<evidence type="ECO:0000313" key="7">
    <source>
        <dbReference type="EMBL" id="GLS23216.1"/>
    </source>
</evidence>
<keyword evidence="2" id="KW-0732">Signal</keyword>
<gene>
    <name evidence="7" type="ORF">GCM10007874_62360</name>
</gene>
<name>A0ABQ6CS63_9HYPH</name>
<organism evidence="7 8">
    <name type="scientific">Labrys miyagiensis</name>
    <dbReference type="NCBI Taxonomy" id="346912"/>
    <lineage>
        <taxon>Bacteria</taxon>
        <taxon>Pseudomonadati</taxon>
        <taxon>Pseudomonadota</taxon>
        <taxon>Alphaproteobacteria</taxon>
        <taxon>Hyphomicrobiales</taxon>
        <taxon>Xanthobacteraceae</taxon>
        <taxon>Labrys</taxon>
    </lineage>
</organism>
<dbReference type="InterPro" id="IPR011250">
    <property type="entry name" value="OMP/PagP_B-barrel"/>
</dbReference>
<comment type="caution">
    <text evidence="7">The sequence shown here is derived from an EMBL/GenBank/DDBJ whole genome shotgun (WGS) entry which is preliminary data.</text>
</comment>
<comment type="subcellular location">
    <subcellularLocation>
        <location evidence="1">Cell outer membrane</location>
    </subcellularLocation>
</comment>
<accession>A0ABQ6CS63</accession>
<reference evidence="8" key="1">
    <citation type="journal article" date="2019" name="Int. J. Syst. Evol. Microbiol.">
        <title>The Global Catalogue of Microorganisms (GCM) 10K type strain sequencing project: providing services to taxonomists for standard genome sequencing and annotation.</title>
        <authorList>
            <consortium name="The Broad Institute Genomics Platform"/>
            <consortium name="The Broad Institute Genome Sequencing Center for Infectious Disease"/>
            <person name="Wu L."/>
            <person name="Ma J."/>
        </authorList>
    </citation>
    <scope>NUCLEOTIDE SEQUENCE [LARGE SCALE GENOMIC DNA]</scope>
    <source>
        <strain evidence="8">NBRC 101365</strain>
    </source>
</reference>
<dbReference type="Gene3D" id="2.40.160.20">
    <property type="match status" value="1"/>
</dbReference>
<dbReference type="PANTHER" id="PTHR34001:SF3">
    <property type="entry name" value="BLL7405 PROTEIN"/>
    <property type="match status" value="1"/>
</dbReference>
<keyword evidence="8" id="KW-1185">Reference proteome</keyword>
<evidence type="ECO:0000256" key="1">
    <source>
        <dbReference type="ARBA" id="ARBA00004442"/>
    </source>
</evidence>
<feature type="domain" description="Outer membrane protein beta-barrel" evidence="6">
    <location>
        <begin position="4"/>
        <end position="197"/>
    </location>
</feature>
<keyword evidence="3" id="KW-0472">Membrane</keyword>
<dbReference type="SUPFAM" id="SSF56925">
    <property type="entry name" value="OMPA-like"/>
    <property type="match status" value="1"/>
</dbReference>
<evidence type="ECO:0000313" key="8">
    <source>
        <dbReference type="Proteomes" id="UP001156882"/>
    </source>
</evidence>
<dbReference type="EMBL" id="BSPC01000069">
    <property type="protein sequence ID" value="GLS23216.1"/>
    <property type="molecule type" value="Genomic_DNA"/>
</dbReference>
<sequence>MPYDWSGLYAGLHAGYGWGRESDNQSSLFPVIPGPRPPPADKFDLGGFVGGAHAGYNYQIGQFILGAEGDIDYANLRGSASTTYAGGTIARTLGLKSDWQGSARLRAGYAIDNILLYATGGVAFANAKLSTAGQDSSNTHIGWTVGGGAEYAFTQNWIGRVEVRYSDFSKKTYQTIDGPVKADWNQTTATAGVSYKF</sequence>
<evidence type="ECO:0000256" key="2">
    <source>
        <dbReference type="ARBA" id="ARBA00022729"/>
    </source>
</evidence>
<proteinExistence type="inferred from homology"/>
<evidence type="ECO:0000256" key="5">
    <source>
        <dbReference type="ARBA" id="ARBA00038306"/>
    </source>
</evidence>
<keyword evidence="4" id="KW-0998">Cell outer membrane</keyword>
<evidence type="ECO:0000259" key="6">
    <source>
        <dbReference type="Pfam" id="PF13505"/>
    </source>
</evidence>
<dbReference type="InterPro" id="IPR027385">
    <property type="entry name" value="Beta-barrel_OMP"/>
</dbReference>
<evidence type="ECO:0000256" key="4">
    <source>
        <dbReference type="ARBA" id="ARBA00023237"/>
    </source>
</evidence>
<dbReference type="Proteomes" id="UP001156882">
    <property type="component" value="Unassembled WGS sequence"/>
</dbReference>
<dbReference type="InterPro" id="IPR051692">
    <property type="entry name" value="OMP-like"/>
</dbReference>
<dbReference type="RefSeq" id="WP_284316134.1">
    <property type="nucleotide sequence ID" value="NZ_BSPC01000069.1"/>
</dbReference>
<comment type="similarity">
    <text evidence="5">Belongs to the Omp25/RopB family.</text>
</comment>
<evidence type="ECO:0000256" key="3">
    <source>
        <dbReference type="ARBA" id="ARBA00023136"/>
    </source>
</evidence>
<protein>
    <submittedName>
        <fullName evidence="7">Porin</fullName>
    </submittedName>
</protein>
<dbReference type="PANTHER" id="PTHR34001">
    <property type="entry name" value="BLL7405 PROTEIN"/>
    <property type="match status" value="1"/>
</dbReference>
<dbReference type="Pfam" id="PF13505">
    <property type="entry name" value="OMP_b-brl"/>
    <property type="match status" value="1"/>
</dbReference>